<dbReference type="EMBL" id="NDWU01000008">
    <property type="protein sequence ID" value="PUA32640.1"/>
    <property type="molecule type" value="Genomic_DNA"/>
</dbReference>
<dbReference type="AlphaFoldDB" id="A0A2R7Y552"/>
<keyword evidence="1" id="KW-0812">Transmembrane</keyword>
<name>A0A2R7Y552_9ARCH</name>
<evidence type="ECO:0000313" key="3">
    <source>
        <dbReference type="Proteomes" id="UP000244066"/>
    </source>
</evidence>
<evidence type="ECO:0000256" key="1">
    <source>
        <dbReference type="SAM" id="Phobius"/>
    </source>
</evidence>
<comment type="caution">
    <text evidence="2">The sequence shown here is derived from an EMBL/GenBank/DDBJ whole genome shotgun (WGS) entry which is preliminary data.</text>
</comment>
<keyword evidence="1" id="KW-0472">Membrane</keyword>
<gene>
    <name evidence="2" type="ORF">B9J98_04090</name>
</gene>
<reference evidence="2 3" key="1">
    <citation type="submission" date="2017-04" db="EMBL/GenBank/DDBJ databases">
        <title>Draft Aigarchaeota genome from a New Zealand hot spring.</title>
        <authorList>
            <person name="Reysenbach A.-L."/>
            <person name="Donaho J.A."/>
            <person name="Gerhart J."/>
            <person name="Kelley J.F."/>
            <person name="Kouba K."/>
            <person name="Podar M."/>
            <person name="Stott M."/>
        </authorList>
    </citation>
    <scope>NUCLEOTIDE SEQUENCE [LARGE SCALE GENOMIC DNA]</scope>
    <source>
        <strain evidence="2">NZ13_MG1</strain>
    </source>
</reference>
<organism evidence="2 3">
    <name type="scientific">Candidatus Terraquivivens tikiterensis</name>
    <dbReference type="NCBI Taxonomy" id="1980982"/>
    <lineage>
        <taxon>Archaea</taxon>
        <taxon>Nitrososphaerota</taxon>
        <taxon>Candidatus Wolframiiraptoraceae</taxon>
        <taxon>Candidatus Terraquivivens</taxon>
    </lineage>
</organism>
<feature type="transmembrane region" description="Helical" evidence="1">
    <location>
        <begin position="21"/>
        <end position="44"/>
    </location>
</feature>
<proteinExistence type="predicted"/>
<accession>A0A2R7Y552</accession>
<dbReference type="Proteomes" id="UP000244066">
    <property type="component" value="Unassembled WGS sequence"/>
</dbReference>
<evidence type="ECO:0000313" key="2">
    <source>
        <dbReference type="EMBL" id="PUA32640.1"/>
    </source>
</evidence>
<protein>
    <submittedName>
        <fullName evidence="2">Uncharacterized protein</fullName>
    </submittedName>
</protein>
<sequence>MKPPAGRLAAERGDRGLAGTAPIAVMVTVAVVVLFSAVATLLLFNALGISMNAINMARQADLVAKEVLRIYNYPVDEHGRIADRVMEAVYGRVPRYTIISIYGDWDGVSRIVRVTFFDKGWNVVYDNETDIKVGARSYVHLRPSTIDPSLAVYDDWKTYSSTIQYVQFHTAIGNDFIAVPSSLEIPGGVFNAPGQPGEGLPGVGSTLEGGGLVPFMVVSWEYSGEGHTAGGVPEGRIRTYVYYDLEAEKWLGYDITKSGTLREGEFISAYKGGDVGVSEEINRATKELFKHKQFHSHFEVVIKPGEGSQLLIVAKTYGGEVVIGQTDMTIDLQDIAKAVSDYVFSVGQQSQSSTGSSGVGGSGEIIGAQYVCDNQYGYTICGRR</sequence>
<keyword evidence="1" id="KW-1133">Transmembrane helix</keyword>